<keyword evidence="6 9" id="KW-0274">FAD</keyword>
<dbReference type="InterPro" id="IPR029039">
    <property type="entry name" value="Flavoprotein-like_sf"/>
</dbReference>
<keyword evidence="7 9" id="KW-0521">NADP</keyword>
<dbReference type="InterPro" id="IPR017927">
    <property type="entry name" value="FAD-bd_FR_type"/>
</dbReference>
<dbReference type="InterPro" id="IPR039261">
    <property type="entry name" value="FNR_nucleotide-bd"/>
</dbReference>
<dbReference type="PRINTS" id="PR00371">
    <property type="entry name" value="FPNCR"/>
</dbReference>
<dbReference type="EMBL" id="CP144520">
    <property type="protein sequence ID" value="WWC67452.1"/>
    <property type="molecule type" value="Genomic_DNA"/>
</dbReference>
<dbReference type="AlphaFoldDB" id="A0AAJ8KZS8"/>
<comment type="caution">
    <text evidence="9">Lacks conserved residue(s) required for the propagation of feature annotation.</text>
</comment>
<dbReference type="GO" id="GO:0016226">
    <property type="term" value="P:iron-sulfur cluster assembly"/>
    <property type="evidence" value="ECO:0007669"/>
    <property type="project" value="UniProtKB-UniRule"/>
</dbReference>
<comment type="cofactor">
    <cofactor evidence="1 9">
        <name>FMN</name>
        <dbReference type="ChEBI" id="CHEBI:58210"/>
    </cofactor>
</comment>
<protein>
    <recommendedName>
        <fullName evidence="9">NADPH-dependent diflavin oxidoreductase 1</fullName>
        <ecNumber evidence="9">1.18.1.-</ecNumber>
    </recommendedName>
    <alternativeName>
        <fullName evidence="9">NADPH-dependent FMN and FAD-containing oxidoreductase</fullName>
    </alternativeName>
</protein>
<dbReference type="InterPro" id="IPR001094">
    <property type="entry name" value="Flavdoxin-like"/>
</dbReference>
<evidence type="ECO:0000256" key="3">
    <source>
        <dbReference type="ARBA" id="ARBA00022490"/>
    </source>
</evidence>
<dbReference type="GO" id="GO:0005829">
    <property type="term" value="C:cytosol"/>
    <property type="evidence" value="ECO:0007669"/>
    <property type="project" value="TreeGrafter"/>
</dbReference>
<dbReference type="GO" id="GO:0010181">
    <property type="term" value="F:FMN binding"/>
    <property type="evidence" value="ECO:0007669"/>
    <property type="project" value="UniProtKB-UniRule"/>
</dbReference>
<dbReference type="InterPro" id="IPR003097">
    <property type="entry name" value="CysJ-like_FAD-binding"/>
</dbReference>
<feature type="binding site" evidence="9">
    <location>
        <position position="619"/>
    </location>
    <ligand>
        <name>FAD</name>
        <dbReference type="ChEBI" id="CHEBI:57692"/>
    </ligand>
</feature>
<evidence type="ECO:0000256" key="1">
    <source>
        <dbReference type="ARBA" id="ARBA00001917"/>
    </source>
</evidence>
<dbReference type="GO" id="GO:0005739">
    <property type="term" value="C:mitochondrion"/>
    <property type="evidence" value="ECO:0007669"/>
    <property type="project" value="UniProtKB-SubCell"/>
</dbReference>
<feature type="binding site" evidence="9">
    <location>
        <begin position="9"/>
        <end position="14"/>
    </location>
    <ligand>
        <name>FMN</name>
        <dbReference type="ChEBI" id="CHEBI:58210"/>
    </ligand>
</feature>
<dbReference type="PANTHER" id="PTHR19384">
    <property type="entry name" value="NITRIC OXIDE SYNTHASE-RELATED"/>
    <property type="match status" value="1"/>
</dbReference>
<dbReference type="InterPro" id="IPR001709">
    <property type="entry name" value="Flavoprot_Pyr_Nucl_cyt_Rdtase"/>
</dbReference>
<comment type="similarity">
    <text evidence="9">Belongs to the NADPH-dependent diflavin oxidoreductase NDOR1 family.</text>
</comment>
<dbReference type="Pfam" id="PF00667">
    <property type="entry name" value="FAD_binding_1"/>
    <property type="match status" value="1"/>
</dbReference>
<dbReference type="Gene3D" id="3.40.50.360">
    <property type="match status" value="1"/>
</dbReference>
<dbReference type="SUPFAM" id="SSF63380">
    <property type="entry name" value="Riboflavin synthase domain-like"/>
    <property type="match status" value="1"/>
</dbReference>
<dbReference type="GO" id="GO:0050661">
    <property type="term" value="F:NADP binding"/>
    <property type="evidence" value="ECO:0007669"/>
    <property type="project" value="UniProtKB-UniRule"/>
</dbReference>
<dbReference type="PANTHER" id="PTHR19384:SF10">
    <property type="entry name" value="NADPH-DEPENDENT DIFLAVIN OXIDOREDUCTASE 1"/>
    <property type="match status" value="1"/>
</dbReference>
<comment type="cofactor">
    <cofactor evidence="2 9">
        <name>FAD</name>
        <dbReference type="ChEBI" id="CHEBI:57692"/>
    </cofactor>
</comment>
<keyword evidence="9" id="KW-0496">Mitochondrion</keyword>
<dbReference type="FunFam" id="3.40.50.360:FF:000045">
    <property type="entry name" value="NADPH-dependent diflavin oxidoreductase 1"/>
    <property type="match status" value="1"/>
</dbReference>
<dbReference type="InterPro" id="IPR028879">
    <property type="entry name" value="NDOR1"/>
</dbReference>
<dbReference type="InterPro" id="IPR023173">
    <property type="entry name" value="NADPH_Cyt_P450_Rdtase_alpha"/>
</dbReference>
<proteinExistence type="inferred from homology"/>
<gene>
    <name evidence="9" type="primary">TAH18</name>
    <name evidence="12" type="ORF">I206_101360</name>
</gene>
<evidence type="ECO:0000256" key="6">
    <source>
        <dbReference type="ARBA" id="ARBA00022827"/>
    </source>
</evidence>
<dbReference type="PROSITE" id="PS50902">
    <property type="entry name" value="FLAVODOXIN_LIKE"/>
    <property type="match status" value="1"/>
</dbReference>
<reference evidence="12" key="1">
    <citation type="submission" date="2013-07" db="EMBL/GenBank/DDBJ databases">
        <authorList>
            <consortium name="The Broad Institute Genome Sequencing Platform"/>
            <person name="Cuomo C."/>
            <person name="Litvintseva A."/>
            <person name="Chen Y."/>
            <person name="Heitman J."/>
            <person name="Sun S."/>
            <person name="Springer D."/>
            <person name="Dromer F."/>
            <person name="Young S.K."/>
            <person name="Zeng Q."/>
            <person name="Gargeya S."/>
            <person name="Fitzgerald M."/>
            <person name="Abouelleil A."/>
            <person name="Alvarado L."/>
            <person name="Berlin A.M."/>
            <person name="Chapman S.B."/>
            <person name="Dewar J."/>
            <person name="Goldberg J."/>
            <person name="Griggs A."/>
            <person name="Gujja S."/>
            <person name="Hansen M."/>
            <person name="Howarth C."/>
            <person name="Imamovic A."/>
            <person name="Larimer J."/>
            <person name="McCowan C."/>
            <person name="Murphy C."/>
            <person name="Pearson M."/>
            <person name="Priest M."/>
            <person name="Roberts A."/>
            <person name="Saif S."/>
            <person name="Shea T."/>
            <person name="Sykes S."/>
            <person name="Wortman J."/>
            <person name="Nusbaum C."/>
            <person name="Birren B."/>
        </authorList>
    </citation>
    <scope>NUCLEOTIDE SEQUENCE</scope>
    <source>
        <strain evidence="12">CBS 10737</strain>
    </source>
</reference>
<evidence type="ECO:0000313" key="12">
    <source>
        <dbReference type="EMBL" id="WWC67452.1"/>
    </source>
</evidence>
<evidence type="ECO:0000259" key="10">
    <source>
        <dbReference type="PROSITE" id="PS50902"/>
    </source>
</evidence>
<dbReference type="GO" id="GO:0160246">
    <property type="term" value="F:NADPH-iron-sulfur [2Fe-2S] protein oxidoreductase activity"/>
    <property type="evidence" value="ECO:0007669"/>
    <property type="project" value="InterPro"/>
</dbReference>
<dbReference type="Proteomes" id="UP000094020">
    <property type="component" value="Chromosome 2"/>
</dbReference>
<keyword evidence="13" id="KW-1185">Reference proteome</keyword>
<feature type="domain" description="FAD-binding FR-type" evidence="11">
    <location>
        <begin position="228"/>
        <end position="468"/>
    </location>
</feature>
<feature type="binding site" evidence="9">
    <location>
        <position position="481"/>
    </location>
    <ligand>
        <name>NADP(+)</name>
        <dbReference type="ChEBI" id="CHEBI:58349"/>
    </ligand>
</feature>
<dbReference type="FunFam" id="3.40.50.80:FF:000032">
    <property type="entry name" value="NADPH-dependent diflavin oxidoreductase 1"/>
    <property type="match status" value="1"/>
</dbReference>
<reference evidence="12" key="2">
    <citation type="submission" date="2024-02" db="EMBL/GenBank/DDBJ databases">
        <title>Comparative genomics of Cryptococcus and Kwoniella reveals pathogenesis evolution and contrasting modes of karyotype evolution via chromosome fusion or intercentromeric recombination.</title>
        <authorList>
            <person name="Coelho M.A."/>
            <person name="David-Palma M."/>
            <person name="Shea T."/>
            <person name="Bowers K."/>
            <person name="McGinley-Smith S."/>
            <person name="Mohammad A.W."/>
            <person name="Gnirke A."/>
            <person name="Yurkov A.M."/>
            <person name="Nowrousian M."/>
            <person name="Sun S."/>
            <person name="Cuomo C.A."/>
            <person name="Heitman J."/>
        </authorList>
    </citation>
    <scope>NUCLEOTIDE SEQUENCE</scope>
    <source>
        <strain evidence="12">CBS 10737</strain>
    </source>
</reference>
<feature type="binding site" evidence="9">
    <location>
        <begin position="536"/>
        <end position="537"/>
    </location>
    <ligand>
        <name>NADP(+)</name>
        <dbReference type="ChEBI" id="CHEBI:58349"/>
    </ligand>
</feature>
<feature type="binding site" evidence="9">
    <location>
        <begin position="542"/>
        <end position="546"/>
    </location>
    <ligand>
        <name>NADP(+)</name>
        <dbReference type="ChEBI" id="CHEBI:58349"/>
    </ligand>
</feature>
<feature type="domain" description="Flavodoxin-like" evidence="10">
    <location>
        <begin position="3"/>
        <end position="147"/>
    </location>
</feature>
<keyword evidence="8 9" id="KW-0560">Oxidoreductase</keyword>
<comment type="function">
    <text evidence="9">NADPH-dependent reductase which is a central component of the cytosolic iron-sulfur (Fe-S) protein assembly (CIA) machinery. Transfers electrons from NADPH via its FAD and FMN prosthetic groups to the [2Fe-2S] cluster of DRE2, another key component of the CIA machinery. In turn, this reduced cluster provides electrons for assembly of cytosolic iron-sulfur cluster proteins. Positively controls H(2)O(2)-induced cell death.</text>
</comment>
<organism evidence="12 13">
    <name type="scientific">Kwoniella pini CBS 10737</name>
    <dbReference type="NCBI Taxonomy" id="1296096"/>
    <lineage>
        <taxon>Eukaryota</taxon>
        <taxon>Fungi</taxon>
        <taxon>Dikarya</taxon>
        <taxon>Basidiomycota</taxon>
        <taxon>Agaricomycotina</taxon>
        <taxon>Tremellomycetes</taxon>
        <taxon>Tremellales</taxon>
        <taxon>Cryptococcaceae</taxon>
        <taxon>Kwoniella</taxon>
    </lineage>
</organism>
<dbReference type="Pfam" id="PF00175">
    <property type="entry name" value="NAD_binding_1"/>
    <property type="match status" value="1"/>
</dbReference>
<comment type="subcellular location">
    <subcellularLocation>
        <location evidence="9">Cytoplasm</location>
    </subcellularLocation>
    <subcellularLocation>
        <location evidence="9">Mitochondrion</location>
    </subcellularLocation>
    <text evidence="9">Relocalizes to mitochondria after H(2)O(2) exposure.</text>
</comment>
<dbReference type="Gene3D" id="3.40.50.80">
    <property type="entry name" value="Nucleotide-binding domain of ferredoxin-NADP reductase (FNR) module"/>
    <property type="match status" value="1"/>
</dbReference>
<dbReference type="InterPro" id="IPR001433">
    <property type="entry name" value="OxRdtase_FAD/NAD-bd"/>
</dbReference>
<keyword evidence="4 9" id="KW-0285">Flavoprotein</keyword>
<feature type="binding site" evidence="9">
    <location>
        <begin position="406"/>
        <end position="409"/>
    </location>
    <ligand>
        <name>FAD</name>
        <dbReference type="ChEBI" id="CHEBI:57692"/>
    </ligand>
</feature>
<dbReference type="Pfam" id="PF00258">
    <property type="entry name" value="Flavodoxin_1"/>
    <property type="match status" value="1"/>
</dbReference>
<dbReference type="SUPFAM" id="SSF52218">
    <property type="entry name" value="Flavoproteins"/>
    <property type="match status" value="1"/>
</dbReference>
<comment type="catalytic activity">
    <reaction evidence="9">
        <text>2 oxidized [2Fe-2S]-[protein] + NADPH = 2 reduced [2Fe-2S]-[protein] + NADP(+) + H(+)</text>
        <dbReference type="Rhea" id="RHEA:67716"/>
        <dbReference type="Rhea" id="RHEA-COMP:17327"/>
        <dbReference type="Rhea" id="RHEA-COMP:17328"/>
        <dbReference type="ChEBI" id="CHEBI:15378"/>
        <dbReference type="ChEBI" id="CHEBI:33737"/>
        <dbReference type="ChEBI" id="CHEBI:33738"/>
        <dbReference type="ChEBI" id="CHEBI:57783"/>
        <dbReference type="ChEBI" id="CHEBI:58349"/>
    </reaction>
</comment>
<feature type="binding site" evidence="9">
    <location>
        <begin position="56"/>
        <end position="59"/>
    </location>
    <ligand>
        <name>FMN</name>
        <dbReference type="ChEBI" id="CHEBI:58210"/>
    </ligand>
</feature>
<evidence type="ECO:0000259" key="11">
    <source>
        <dbReference type="PROSITE" id="PS51384"/>
    </source>
</evidence>
<sequence length="619" mass="70474">MIPLILYASETGNAQDVAERVARSFRSKGRKVTCQSMDTYPIQSLIHVPLLILITSTHGRGDPPPTMMNLWKALLRANLPKDILEDVHFTLFGLGDSSYERFCYAGKILARRMEDLGGNKLSEYGWGDERSPNGIEDALLPWLKETLDTFLPYLPLSSDFNMLSSTDLPPPIYSLTPIANSSKIKNGPNIPLEKLSIIASSSNGDSHTAPTRVEDVIRHEDHGWFKADDWVWVTLKKNEIVTKDDWWQDVREIELEFEDDDTEPYLPGSICSLQPQSSEDEVYTFLELMDLESQADVPMFVNSVMEEQALPQHLPPSDKPTTLRSLLTNHLDIRCSPRKSFFEWLRRLSLDEREQERLDEFIDDPDEIHTYATRPSRSIVETLADFRQTKIPLSHILEILPPLRRRQFSIASSYEAHPGKVQLLVALVEYKTNLKIPRRGLCSQWLDNLTVGSRIPIHISPPTLFLPPSPKTPVILVGPGTGVAPMRAFVEARVAQGAIRNTALYFGCRSKYADFYYSSEWKQYGEMGMNIQIAASRDQEEKVYVQQLIKENKEQIQEWLIEKGGYVFISGSSNAMPREVREALAWCISKNGAGNLTDEESKDYIEKMFEEKRGGEESW</sequence>
<name>A0AAJ8KZS8_9TREE</name>
<comment type="similarity">
    <text evidence="9">In the N-terminal section; belongs to the flavodoxin family.</text>
</comment>
<evidence type="ECO:0000256" key="7">
    <source>
        <dbReference type="ARBA" id="ARBA00022857"/>
    </source>
</evidence>
<evidence type="ECO:0000256" key="5">
    <source>
        <dbReference type="ARBA" id="ARBA00022643"/>
    </source>
</evidence>
<feature type="binding site" evidence="9">
    <location>
        <position position="129"/>
    </location>
    <ligand>
        <name>FMN</name>
        <dbReference type="ChEBI" id="CHEBI:58210"/>
    </ligand>
</feature>
<feature type="binding site" evidence="9">
    <location>
        <begin position="440"/>
        <end position="443"/>
    </location>
    <ligand>
        <name>FAD</name>
        <dbReference type="ChEBI" id="CHEBI:57692"/>
    </ligand>
</feature>
<dbReference type="EC" id="1.18.1.-" evidence="9"/>
<evidence type="ECO:0000256" key="2">
    <source>
        <dbReference type="ARBA" id="ARBA00001974"/>
    </source>
</evidence>
<evidence type="ECO:0000256" key="9">
    <source>
        <dbReference type="HAMAP-Rule" id="MF_03178"/>
    </source>
</evidence>
<dbReference type="PRINTS" id="PR00369">
    <property type="entry name" value="FLAVODOXIN"/>
</dbReference>
<dbReference type="HAMAP" id="MF_03178">
    <property type="entry name" value="NDOR1"/>
    <property type="match status" value="1"/>
</dbReference>
<dbReference type="GO" id="GO:0016651">
    <property type="term" value="F:oxidoreductase activity, acting on NAD(P)H"/>
    <property type="evidence" value="ECO:0007669"/>
    <property type="project" value="UniProtKB-UniRule"/>
</dbReference>
<dbReference type="Gene3D" id="1.20.990.10">
    <property type="entry name" value="NADPH-cytochrome p450 Reductase, Chain A, domain 3"/>
    <property type="match status" value="1"/>
</dbReference>
<accession>A0AAJ8KZS8</accession>
<evidence type="ECO:0000313" key="13">
    <source>
        <dbReference type="Proteomes" id="UP000094020"/>
    </source>
</evidence>
<keyword evidence="5 9" id="KW-0288">FMN</keyword>
<dbReference type="InterPro" id="IPR017938">
    <property type="entry name" value="Riboflavin_synthase-like_b-brl"/>
</dbReference>
<evidence type="ECO:0000256" key="4">
    <source>
        <dbReference type="ARBA" id="ARBA00022630"/>
    </source>
</evidence>
<comment type="subunit">
    <text evidence="9">Interacts with DRE2; as part of the cytosolic iron-sulfur (Fe-S) protein assembly (CIA) machinery.</text>
</comment>
<keyword evidence="3 9" id="KW-0963">Cytoplasm</keyword>
<dbReference type="Gene3D" id="2.40.30.10">
    <property type="entry name" value="Translation factors"/>
    <property type="match status" value="1"/>
</dbReference>
<dbReference type="PROSITE" id="PS51384">
    <property type="entry name" value="FAD_FR"/>
    <property type="match status" value="1"/>
</dbReference>
<comment type="similarity">
    <text evidence="9">In the C-terminal section; belongs to the flavoprotein pyridine nucleotide cytochrome reductase family.</text>
</comment>
<dbReference type="InterPro" id="IPR008254">
    <property type="entry name" value="Flavodoxin/NO_synth"/>
</dbReference>
<dbReference type="GO" id="GO:0050660">
    <property type="term" value="F:flavin adenine dinucleotide binding"/>
    <property type="evidence" value="ECO:0007669"/>
    <property type="project" value="UniProtKB-UniRule"/>
</dbReference>
<dbReference type="SUPFAM" id="SSF52343">
    <property type="entry name" value="Ferredoxin reductase-like, C-terminal NADP-linked domain"/>
    <property type="match status" value="1"/>
</dbReference>
<evidence type="ECO:0000256" key="8">
    <source>
        <dbReference type="ARBA" id="ARBA00023002"/>
    </source>
</evidence>
<feature type="binding site" evidence="9">
    <location>
        <begin position="94"/>
        <end position="103"/>
    </location>
    <ligand>
        <name>FMN</name>
        <dbReference type="ChEBI" id="CHEBI:58210"/>
    </ligand>
</feature>